<reference evidence="3 4" key="2">
    <citation type="submission" date="2024-07" db="EMBL/GenBank/DDBJ databases">
        <authorList>
            <person name="Akdeniz Z."/>
        </authorList>
    </citation>
    <scope>NUCLEOTIDE SEQUENCE [LARGE SCALE GENOMIC DNA]</scope>
</reference>
<evidence type="ECO:0000313" key="4">
    <source>
        <dbReference type="Proteomes" id="UP001642409"/>
    </source>
</evidence>
<dbReference type="InterPro" id="IPR036427">
    <property type="entry name" value="Bromodomain-like_sf"/>
</dbReference>
<dbReference type="Proteomes" id="UP001642409">
    <property type="component" value="Unassembled WGS sequence"/>
</dbReference>
<name>A0AA86P115_9EUKA</name>
<accession>A0AA86P115</accession>
<evidence type="ECO:0000256" key="1">
    <source>
        <dbReference type="ARBA" id="ARBA00023117"/>
    </source>
</evidence>
<dbReference type="EMBL" id="CATOUU010000424">
    <property type="protein sequence ID" value="CAI9929055.1"/>
    <property type="molecule type" value="Genomic_DNA"/>
</dbReference>
<dbReference type="SUPFAM" id="SSF47370">
    <property type="entry name" value="Bromodomain"/>
    <property type="match status" value="1"/>
</dbReference>
<keyword evidence="4" id="KW-1185">Reference proteome</keyword>
<protein>
    <submittedName>
        <fullName evidence="2">Uncharacterized protein</fullName>
    </submittedName>
</protein>
<keyword evidence="1" id="KW-0103">Bromodomain</keyword>
<comment type="caution">
    <text evidence="2">The sequence shown here is derived from an EMBL/GenBank/DDBJ whole genome shotgun (WGS) entry which is preliminary data.</text>
</comment>
<dbReference type="Gene3D" id="1.20.920.10">
    <property type="entry name" value="Bromodomain-like"/>
    <property type="match status" value="1"/>
</dbReference>
<gene>
    <name evidence="2" type="ORF">HINF_LOCUS16700</name>
    <name evidence="3" type="ORF">HINF_LOCUS18984</name>
</gene>
<organism evidence="2">
    <name type="scientific">Hexamita inflata</name>
    <dbReference type="NCBI Taxonomy" id="28002"/>
    <lineage>
        <taxon>Eukaryota</taxon>
        <taxon>Metamonada</taxon>
        <taxon>Diplomonadida</taxon>
        <taxon>Hexamitidae</taxon>
        <taxon>Hexamitinae</taxon>
        <taxon>Hexamita</taxon>
    </lineage>
</organism>
<dbReference type="AlphaFoldDB" id="A0AA86P115"/>
<evidence type="ECO:0000313" key="2">
    <source>
        <dbReference type="EMBL" id="CAI9929055.1"/>
    </source>
</evidence>
<proteinExistence type="predicted"/>
<sequence>MSRKQQPATRQGDEKTLLHLNALLNAIQYLDDIIKLAGDKEITPSLITTHQLPPLDAKYGMNELRRHFQQLSQEKPQEPQAKGGPLPNYLKTCQIFKKLLETRVRVDWFTVRVDEKIHSADDYYQVIPFGCAFSIIAAKLYANYTNNQDMEICNVDDDFLIKVDHSNYGGLQTEQVVVMKGESFTSSAGARDTFRMGRVCYNCLQEKPQGYRNIHECLRDFILIGLNCRVYNKTQEALSTLGKDLILESLAAFQNEFKSNFSYATIATGTAQEAIDLVEQQIKHKKE</sequence>
<reference evidence="2" key="1">
    <citation type="submission" date="2023-06" db="EMBL/GenBank/DDBJ databases">
        <authorList>
            <person name="Kurt Z."/>
        </authorList>
    </citation>
    <scope>NUCLEOTIDE SEQUENCE</scope>
</reference>
<evidence type="ECO:0000313" key="3">
    <source>
        <dbReference type="EMBL" id="CAL6004643.1"/>
    </source>
</evidence>
<dbReference type="EMBL" id="CAXDID020000049">
    <property type="protein sequence ID" value="CAL6004643.1"/>
    <property type="molecule type" value="Genomic_DNA"/>
</dbReference>